<dbReference type="Pfam" id="PF00526">
    <property type="entry name" value="Dicty_CTDC"/>
    <property type="match status" value="2"/>
</dbReference>
<keyword evidence="3" id="KW-0732">Signal</keyword>
<dbReference type="InterPro" id="IPR001881">
    <property type="entry name" value="EGF-like_Ca-bd_dom"/>
</dbReference>
<keyword evidence="6" id="KW-1185">Reference proteome</keyword>
<evidence type="ECO:0000256" key="1">
    <source>
        <dbReference type="ARBA" id="ARBA00023157"/>
    </source>
</evidence>
<feature type="region of interest" description="Disordered" evidence="2">
    <location>
        <begin position="32"/>
        <end position="65"/>
    </location>
</feature>
<protein>
    <recommendedName>
        <fullName evidence="4">EGF-like domain-containing protein</fullName>
    </recommendedName>
</protein>
<dbReference type="Pfam" id="PF07974">
    <property type="entry name" value="EGF_2"/>
    <property type="match status" value="1"/>
</dbReference>
<feature type="domain" description="EGF-like" evidence="4">
    <location>
        <begin position="192"/>
        <end position="228"/>
    </location>
</feature>
<dbReference type="SMART" id="SM00181">
    <property type="entry name" value="EGF"/>
    <property type="match status" value="7"/>
</dbReference>
<evidence type="ECO:0000313" key="5">
    <source>
        <dbReference type="EMBL" id="QED29909.1"/>
    </source>
</evidence>
<dbReference type="InterPro" id="IPR000742">
    <property type="entry name" value="EGF"/>
</dbReference>
<dbReference type="PROSITE" id="PS01186">
    <property type="entry name" value="EGF_2"/>
    <property type="match status" value="2"/>
</dbReference>
<accession>A0A5B8Y2H9</accession>
<dbReference type="PROSITE" id="PS50026">
    <property type="entry name" value="EGF_3"/>
    <property type="match status" value="4"/>
</dbReference>
<dbReference type="SMART" id="SM00179">
    <property type="entry name" value="EGF_CA"/>
    <property type="match status" value="3"/>
</dbReference>
<evidence type="ECO:0000256" key="3">
    <source>
        <dbReference type="SAM" id="SignalP"/>
    </source>
</evidence>
<dbReference type="GO" id="GO:0005509">
    <property type="term" value="F:calcium ion binding"/>
    <property type="evidence" value="ECO:0007669"/>
    <property type="project" value="InterPro"/>
</dbReference>
<evidence type="ECO:0000313" key="6">
    <source>
        <dbReference type="Proteomes" id="UP000321595"/>
    </source>
</evidence>
<dbReference type="PANTHER" id="PTHR24033">
    <property type="entry name" value="EGF-LIKE DOMAIN-CONTAINING PROTEIN"/>
    <property type="match status" value="1"/>
</dbReference>
<keyword evidence="1" id="KW-1015">Disulfide bond</keyword>
<name>A0A5B8Y2H9_9DELT</name>
<gene>
    <name evidence="5" type="ORF">FRD01_22265</name>
</gene>
<dbReference type="OrthoDB" id="5476584at2"/>
<reference evidence="5 6" key="1">
    <citation type="submission" date="2019-08" db="EMBL/GenBank/DDBJ databases">
        <authorList>
            <person name="Liang Q."/>
        </authorList>
    </citation>
    <scope>NUCLEOTIDE SEQUENCE [LARGE SCALE GENOMIC DNA]</scope>
    <source>
        <strain evidence="5 6">V1718</strain>
    </source>
</reference>
<dbReference type="EMBL" id="CP042467">
    <property type="protein sequence ID" value="QED29909.1"/>
    <property type="molecule type" value="Genomic_DNA"/>
</dbReference>
<feature type="domain" description="EGF-like" evidence="4">
    <location>
        <begin position="245"/>
        <end position="285"/>
    </location>
</feature>
<dbReference type="PROSITE" id="PS51257">
    <property type="entry name" value="PROKAR_LIPOPROTEIN"/>
    <property type="match status" value="1"/>
</dbReference>
<dbReference type="KEGG" id="bbae:FRD01_22265"/>
<feature type="signal peptide" evidence="3">
    <location>
        <begin position="1"/>
        <end position="20"/>
    </location>
</feature>
<dbReference type="RefSeq" id="WP_146963142.1">
    <property type="nucleotide sequence ID" value="NZ_CP042467.1"/>
</dbReference>
<organism evidence="5 6">
    <name type="scientific">Microvenator marinus</name>
    <dbReference type="NCBI Taxonomy" id="2600177"/>
    <lineage>
        <taxon>Bacteria</taxon>
        <taxon>Deltaproteobacteria</taxon>
        <taxon>Bradymonadales</taxon>
        <taxon>Microvenatoraceae</taxon>
        <taxon>Microvenator</taxon>
    </lineage>
</organism>
<dbReference type="InterPro" id="IPR013111">
    <property type="entry name" value="EGF_extracell"/>
</dbReference>
<dbReference type="PROSITE" id="PS00022">
    <property type="entry name" value="EGF_1"/>
    <property type="match status" value="3"/>
</dbReference>
<dbReference type="InterPro" id="IPR051830">
    <property type="entry name" value="NOTCH_homolog"/>
</dbReference>
<feature type="domain" description="EGF-like" evidence="4">
    <location>
        <begin position="102"/>
        <end position="137"/>
    </location>
</feature>
<dbReference type="Gene3D" id="2.10.25.10">
    <property type="entry name" value="Laminin"/>
    <property type="match status" value="3"/>
</dbReference>
<feature type="chain" id="PRO_5023094059" description="EGF-like domain-containing protein" evidence="3">
    <location>
        <begin position="21"/>
        <end position="1308"/>
    </location>
</feature>
<evidence type="ECO:0000256" key="2">
    <source>
        <dbReference type="SAM" id="MobiDB-lite"/>
    </source>
</evidence>
<sequence>MSLRTLLLYFLVLSVGSFQACSCDDSVELPDTTNSDMQLPDEGLPDQGLPDQDTPDQPETQDPCSEDLNPCRADEVCTSGADLVAVCACPAGTSEVEGACVEDTECTATTCGQGTCQDSENGPSCTCEAGWAGDFCDSCDAAGGWQPDGMGGCTDDPCSLIVCGEKVCEVENGVAACVCPAGTHEEGTSCEPDRECLPTSCNMHGTCDDTGGVVACQCDEGFAGESCSECDALGGYHPDGAGGCTTDPCLPNPCSESNKNACTANGTSYTCSCNPGFHLEGNNCVVDEVCENGSCSGNGACSDVGGVVTCACDAGYAGESCDSCDSANGYHLDGMGGCTTDPCLPNPCSMMANKTQCVSQGTGYMCECDAGFHPDGLGGCTDDPCTPNTCAANNQACRVTAGQAECYTPECNDNNPCTEDTLVNGQCVYNSVADGTACSTGACQVNEVCGAGSCGGGSARVCDDANPCTTDTCDQQSGCVFTVDDSNVPDDGIACTEDLCSGGFSSNTPSDGLCDDALFCNGEELCAPADPNANTSGCITQNIPTAPPSPGPCSYYGVCDEGSESFPLMTRAAGASCNDGIYCSVNDVCDAAGACRGTLVSDCSLPTTCDASSPFSGTIDIPQATITLNVTLGGQPLSASGSDSTSHMIYAVARDTGAKHQISRFYWDSYYTPNLRRTDAERLMPGTYDILYRKGETSTDSGYVSSTDSYDIGPNGVRILAEGVTVYAGHNTLDIDIPQTTLTVNLTLGGQPLPSSGSDSTSHMVYAVSKDTGAKHQISRFYWDSYYTPNLRRTDALRLLPGTYDILYRKGETSTDSGFVSRTDTYDIGPNSVRFLARDLVISGASATLNVDIPQTEITLDITLGGQPLPSSGSDSTSHFLYAVSRDTGVRHQISGFYWDSYYTPNLRRTDAIRLIPGTYDILYRKGETSTDSKFVSSTDTYDIGPNGLRYLAYGVQISGTSQNLSVDIPQTEVTLNITLDGQPLPSSGSDSTSHMLYAVSKDTGARHQISRFYWDSYYTPNLRRTDGLRLIPGTYDILYRKGETSTDSGYVSSTDTYDIGPNGVRYLARDIEVSGTSQTLDINIDQSPVTLNITMNGQPLPSAGSDSTSHMLYAVSKDTGVKHQISRFYWDSYYTPNLRRTDALRLMPGTYDILYRKGETSTDSGFVSSTDTYDIGPNGVRYLARDVVVQVGMSQMIDIDIPQTPITFDITLADQPLSNDGSDSTSHMVYAVSRDTGVRHQLSRFYWDSYYTPNLRRTDAERLMPGVYDILYRKGETSSDSGYVSSTDSYDIGPNGVRYLGVCLEFP</sequence>
<proteinExistence type="predicted"/>
<dbReference type="Proteomes" id="UP000321595">
    <property type="component" value="Chromosome"/>
</dbReference>
<dbReference type="PANTHER" id="PTHR24033:SF151">
    <property type="entry name" value="NOTCH 2"/>
    <property type="match status" value="1"/>
</dbReference>
<feature type="domain" description="EGF-like" evidence="4">
    <location>
        <begin position="286"/>
        <end position="322"/>
    </location>
</feature>
<evidence type="ECO:0000259" key="4">
    <source>
        <dbReference type="PROSITE" id="PS50026"/>
    </source>
</evidence>
<dbReference type="InterPro" id="IPR001673">
    <property type="entry name" value="S_mold_repeat"/>
</dbReference>
<feature type="compositionally biased region" description="Low complexity" evidence="2">
    <location>
        <begin position="50"/>
        <end position="63"/>
    </location>
</feature>